<dbReference type="Gene3D" id="3.40.190.150">
    <property type="entry name" value="Bordetella uptake gene, domain 1"/>
    <property type="match status" value="1"/>
</dbReference>
<accession>A0A2N4U6R9</accession>
<reference evidence="3 4" key="1">
    <citation type="submission" date="2017-10" db="EMBL/GenBank/DDBJ databases">
        <title>Two draft genome sequences of Pusillimonas sp. strains isolated from a nitrate- and radionuclide-contaminated groundwater in Russia.</title>
        <authorList>
            <person name="Grouzdev D.S."/>
            <person name="Tourova T.P."/>
            <person name="Goeva M.A."/>
            <person name="Babich T.L."/>
            <person name="Sokolova D.S."/>
            <person name="Abdullin R."/>
            <person name="Poltaraus A.B."/>
            <person name="Toshchakov S.V."/>
            <person name="Nazina T.N."/>
        </authorList>
    </citation>
    <scope>NUCLEOTIDE SEQUENCE [LARGE SCALE GENOMIC DNA]</scope>
    <source>
        <strain evidence="3 4">JR1/69-3-13</strain>
    </source>
</reference>
<keyword evidence="4" id="KW-1185">Reference proteome</keyword>
<evidence type="ECO:0000313" key="3">
    <source>
        <dbReference type="EMBL" id="PLC50718.1"/>
    </source>
</evidence>
<dbReference type="Gene3D" id="3.40.190.10">
    <property type="entry name" value="Periplasmic binding protein-like II"/>
    <property type="match status" value="1"/>
</dbReference>
<feature type="signal peptide" evidence="2">
    <location>
        <begin position="1"/>
        <end position="21"/>
    </location>
</feature>
<feature type="chain" id="PRO_5014937196" description="Tripartite-type tricarboxylate transporter, receptor component TctC" evidence="2">
    <location>
        <begin position="22"/>
        <end position="320"/>
    </location>
</feature>
<comment type="caution">
    <text evidence="3">The sequence shown here is derived from an EMBL/GenBank/DDBJ whole genome shotgun (WGS) entry which is preliminary data.</text>
</comment>
<organism evidence="3 4">
    <name type="scientific">Pollutimonas subterranea</name>
    <dbReference type="NCBI Taxonomy" id="2045210"/>
    <lineage>
        <taxon>Bacteria</taxon>
        <taxon>Pseudomonadati</taxon>
        <taxon>Pseudomonadota</taxon>
        <taxon>Betaproteobacteria</taxon>
        <taxon>Burkholderiales</taxon>
        <taxon>Alcaligenaceae</taxon>
        <taxon>Pollutimonas</taxon>
    </lineage>
</organism>
<evidence type="ECO:0000256" key="2">
    <source>
        <dbReference type="SAM" id="SignalP"/>
    </source>
</evidence>
<name>A0A2N4U6R9_9BURK</name>
<proteinExistence type="inferred from homology"/>
<dbReference type="SUPFAM" id="SSF53850">
    <property type="entry name" value="Periplasmic binding protein-like II"/>
    <property type="match status" value="1"/>
</dbReference>
<dbReference type="Proteomes" id="UP000234190">
    <property type="component" value="Unassembled WGS sequence"/>
</dbReference>
<comment type="similarity">
    <text evidence="1">Belongs to the UPF0065 (bug) family.</text>
</comment>
<dbReference type="PANTHER" id="PTHR42928">
    <property type="entry name" value="TRICARBOXYLATE-BINDING PROTEIN"/>
    <property type="match status" value="1"/>
</dbReference>
<dbReference type="RefSeq" id="WP_102073265.1">
    <property type="nucleotide sequence ID" value="NZ_PDNW01000004.1"/>
</dbReference>
<dbReference type="OrthoDB" id="8968781at2"/>
<sequence length="320" mass="33809">MKFYKKAVAAMLFGACASVGASPWPGEKPVRIIQGFSPASAPQMLALEIGKILKDKLGASVYVESKQGASGNIAAEAVAKAAPDGHTLFVTTTGTMAINSSLYRKLPFDPIKDFQPVALLGYVPNVIIVNNKFPAKTLREFVAHVKSHPDQVNYGTSGVGTSQHLAMEQFSIEADMKLTHIPYGTGSAATDLVGGQIEAMFHQLPAAMPLIKSGSVKALAVSTKDRVSAVGSVPTVAEGGYPGFESVTWFGLFAPKGTPTDIVEKLNSLLFEALTGDLGKKLSATGIIPTTATPDELKRMIVQDTATWHAIVQKIGLKLN</sequence>
<protein>
    <recommendedName>
        <fullName evidence="5">Tripartite-type tricarboxylate transporter, receptor component TctC</fullName>
    </recommendedName>
</protein>
<gene>
    <name evidence="3" type="ORF">CR159_06890</name>
</gene>
<dbReference type="PANTHER" id="PTHR42928:SF5">
    <property type="entry name" value="BLR1237 PROTEIN"/>
    <property type="match status" value="1"/>
</dbReference>
<evidence type="ECO:0000313" key="4">
    <source>
        <dbReference type="Proteomes" id="UP000234190"/>
    </source>
</evidence>
<dbReference type="InterPro" id="IPR042100">
    <property type="entry name" value="Bug_dom1"/>
</dbReference>
<dbReference type="Pfam" id="PF03401">
    <property type="entry name" value="TctC"/>
    <property type="match status" value="1"/>
</dbReference>
<dbReference type="EMBL" id="PDNW01000004">
    <property type="protein sequence ID" value="PLC50718.1"/>
    <property type="molecule type" value="Genomic_DNA"/>
</dbReference>
<keyword evidence="2" id="KW-0732">Signal</keyword>
<dbReference type="PIRSF" id="PIRSF017082">
    <property type="entry name" value="YflP"/>
    <property type="match status" value="1"/>
</dbReference>
<evidence type="ECO:0008006" key="5">
    <source>
        <dbReference type="Google" id="ProtNLM"/>
    </source>
</evidence>
<dbReference type="AlphaFoldDB" id="A0A2N4U6R9"/>
<dbReference type="InterPro" id="IPR005064">
    <property type="entry name" value="BUG"/>
</dbReference>
<evidence type="ECO:0000256" key="1">
    <source>
        <dbReference type="ARBA" id="ARBA00006987"/>
    </source>
</evidence>